<gene>
    <name evidence="2" type="ORF">WMQ01_04470</name>
</gene>
<organism evidence="2 3">
    <name type="scientific">Corynebacterium yonathiae</name>
    <dbReference type="NCBI Taxonomy" id="2913504"/>
    <lineage>
        <taxon>Bacteria</taxon>
        <taxon>Bacillati</taxon>
        <taxon>Actinomycetota</taxon>
        <taxon>Actinomycetes</taxon>
        <taxon>Mycobacteriales</taxon>
        <taxon>Corynebacteriaceae</taxon>
        <taxon>Corynebacterium</taxon>
    </lineage>
</organism>
<name>A0ABU8Y1F7_9CORY</name>
<dbReference type="EMBL" id="JBBMGJ010000006">
    <property type="protein sequence ID" value="MEK0145327.1"/>
    <property type="molecule type" value="Genomic_DNA"/>
</dbReference>
<feature type="compositionally biased region" description="Basic and acidic residues" evidence="1">
    <location>
        <begin position="1"/>
        <end position="15"/>
    </location>
</feature>
<reference evidence="2 3" key="1">
    <citation type="submission" date="2024-01" db="EMBL/GenBank/DDBJ databases">
        <title>Description of two novel Corynebacterium species isolated from human nasal passages and skin.</title>
        <authorList>
            <person name="Popowitch E."/>
            <person name="Tran T.H."/>
            <person name="Escapa I.F."/>
            <person name="Bhatt E."/>
            <person name="Sozat A.K."/>
            <person name="Roberts A.Q."/>
            <person name="Segre J.A."/>
            <person name="Kong H."/>
            <person name="Conlan S."/>
            <person name="Lemon K.P."/>
            <person name="Kelly M.S."/>
        </authorList>
    </citation>
    <scope>NUCLEOTIDE SEQUENCE [LARGE SCALE GENOMIC DNA]</scope>
    <source>
        <strain evidence="2 3">KPL2619</strain>
    </source>
</reference>
<dbReference type="Proteomes" id="UP001371299">
    <property type="component" value="Unassembled WGS sequence"/>
</dbReference>
<accession>A0ABU8Y1F7</accession>
<keyword evidence="3" id="KW-1185">Reference proteome</keyword>
<evidence type="ECO:0008006" key="4">
    <source>
        <dbReference type="Google" id="ProtNLM"/>
    </source>
</evidence>
<comment type="caution">
    <text evidence="2">The sequence shown here is derived from an EMBL/GenBank/DDBJ whole genome shotgun (WGS) entry which is preliminary data.</text>
</comment>
<protein>
    <recommendedName>
        <fullName evidence="4">Transposase</fullName>
    </recommendedName>
</protein>
<proteinExistence type="predicted"/>
<dbReference type="RefSeq" id="WP_269966406.1">
    <property type="nucleotide sequence ID" value="NZ_JAKMUZ010000006.1"/>
</dbReference>
<sequence length="43" mass="4752">MLEAYGRRGPIESVHRRLSYGPTMQPQLPGAAKAVNQQQVSDN</sequence>
<evidence type="ECO:0000313" key="3">
    <source>
        <dbReference type="Proteomes" id="UP001371299"/>
    </source>
</evidence>
<evidence type="ECO:0000256" key="1">
    <source>
        <dbReference type="SAM" id="MobiDB-lite"/>
    </source>
</evidence>
<evidence type="ECO:0000313" key="2">
    <source>
        <dbReference type="EMBL" id="MEK0145327.1"/>
    </source>
</evidence>
<feature type="region of interest" description="Disordered" evidence="1">
    <location>
        <begin position="1"/>
        <end position="43"/>
    </location>
</feature>